<accession>A0ABT6FHQ4</accession>
<organism evidence="1 2">
    <name type="scientific">Paludisphaera mucosa</name>
    <dbReference type="NCBI Taxonomy" id="3030827"/>
    <lineage>
        <taxon>Bacteria</taxon>
        <taxon>Pseudomonadati</taxon>
        <taxon>Planctomycetota</taxon>
        <taxon>Planctomycetia</taxon>
        <taxon>Isosphaerales</taxon>
        <taxon>Isosphaeraceae</taxon>
        <taxon>Paludisphaera</taxon>
    </lineage>
</organism>
<protein>
    <submittedName>
        <fullName evidence="1">Uncharacterized protein</fullName>
    </submittedName>
</protein>
<dbReference type="RefSeq" id="WP_277863415.1">
    <property type="nucleotide sequence ID" value="NZ_JARRAG010000002.1"/>
</dbReference>
<comment type="caution">
    <text evidence="1">The sequence shown here is derived from an EMBL/GenBank/DDBJ whole genome shotgun (WGS) entry which is preliminary data.</text>
</comment>
<gene>
    <name evidence="1" type="ORF">PZE19_25460</name>
</gene>
<sequence length="40" mass="4237">MAWILAPAGADEDVAIAGGADEPRLERMAETCRDALEHLA</sequence>
<name>A0ABT6FHQ4_9BACT</name>
<proteinExistence type="predicted"/>
<evidence type="ECO:0000313" key="2">
    <source>
        <dbReference type="Proteomes" id="UP001216907"/>
    </source>
</evidence>
<dbReference type="EMBL" id="JARRAG010000002">
    <property type="protein sequence ID" value="MDG3007126.1"/>
    <property type="molecule type" value="Genomic_DNA"/>
</dbReference>
<keyword evidence="2" id="KW-1185">Reference proteome</keyword>
<dbReference type="Proteomes" id="UP001216907">
    <property type="component" value="Unassembled WGS sequence"/>
</dbReference>
<reference evidence="1 2" key="1">
    <citation type="submission" date="2023-03" db="EMBL/GenBank/DDBJ databases">
        <title>Paludisphaera mucosa sp. nov. a novel planctomycete from northern fen.</title>
        <authorList>
            <person name="Ivanova A."/>
        </authorList>
    </citation>
    <scope>NUCLEOTIDE SEQUENCE [LARGE SCALE GENOMIC DNA]</scope>
    <source>
        <strain evidence="1 2">Pla2</strain>
    </source>
</reference>
<evidence type="ECO:0000313" key="1">
    <source>
        <dbReference type="EMBL" id="MDG3007126.1"/>
    </source>
</evidence>